<gene>
    <name evidence="1" type="ORF">S01H1_12979</name>
</gene>
<comment type="caution">
    <text evidence="1">The sequence shown here is derived from an EMBL/GenBank/DDBJ whole genome shotgun (WGS) entry which is preliminary data.</text>
</comment>
<sequence>MNKIKNCLSVLRKIVFLIVILFFVFGYVRESKAENKTENKIYTSLDQLNEAIDYQWEEAFVFVRDQIEFEPLTGITKSSQGVLWARAGNATEQARLLTEILSLEGEKVS</sequence>
<dbReference type="AlphaFoldDB" id="X0SAF6"/>
<accession>X0SAF6</accession>
<proteinExistence type="predicted"/>
<protein>
    <submittedName>
        <fullName evidence="1">Uncharacterized protein</fullName>
    </submittedName>
</protein>
<name>X0SAF6_9ZZZZ</name>
<dbReference type="EMBL" id="BARS01006681">
    <property type="protein sequence ID" value="GAF72161.1"/>
    <property type="molecule type" value="Genomic_DNA"/>
</dbReference>
<organism evidence="1">
    <name type="scientific">marine sediment metagenome</name>
    <dbReference type="NCBI Taxonomy" id="412755"/>
    <lineage>
        <taxon>unclassified sequences</taxon>
        <taxon>metagenomes</taxon>
        <taxon>ecological metagenomes</taxon>
    </lineage>
</organism>
<evidence type="ECO:0000313" key="1">
    <source>
        <dbReference type="EMBL" id="GAF72161.1"/>
    </source>
</evidence>
<reference evidence="1" key="1">
    <citation type="journal article" date="2014" name="Front. Microbiol.">
        <title>High frequency of phylogenetically diverse reductive dehalogenase-homologous genes in deep subseafloor sedimentary metagenomes.</title>
        <authorList>
            <person name="Kawai M."/>
            <person name="Futagami T."/>
            <person name="Toyoda A."/>
            <person name="Takaki Y."/>
            <person name="Nishi S."/>
            <person name="Hori S."/>
            <person name="Arai W."/>
            <person name="Tsubouchi T."/>
            <person name="Morono Y."/>
            <person name="Uchiyama I."/>
            <person name="Ito T."/>
            <person name="Fujiyama A."/>
            <person name="Inagaki F."/>
            <person name="Takami H."/>
        </authorList>
    </citation>
    <scope>NUCLEOTIDE SEQUENCE</scope>
    <source>
        <strain evidence="1">Expedition CK06-06</strain>
    </source>
</reference>